<keyword evidence="5 6" id="KW-0539">Nucleus</keyword>
<dbReference type="GO" id="GO:0005730">
    <property type="term" value="C:nucleolus"/>
    <property type="evidence" value="ECO:0007669"/>
    <property type="project" value="TreeGrafter"/>
</dbReference>
<evidence type="ECO:0000256" key="5">
    <source>
        <dbReference type="ARBA" id="ARBA00023242"/>
    </source>
</evidence>
<comment type="caution">
    <text evidence="8">The sequence shown here is derived from an EMBL/GenBank/DDBJ whole genome shotgun (WGS) entry which is preliminary data.</text>
</comment>
<evidence type="ECO:0000256" key="6">
    <source>
        <dbReference type="RuleBase" id="RU368003"/>
    </source>
</evidence>
<dbReference type="GO" id="GO:0000460">
    <property type="term" value="P:maturation of 5.8S rRNA"/>
    <property type="evidence" value="ECO:0007669"/>
    <property type="project" value="TreeGrafter"/>
</dbReference>
<dbReference type="PANTHER" id="PTHR15341">
    <property type="entry name" value="SUN-COR STEROID HORMONE RECEPTOR CO-REPRESSOR"/>
    <property type="match status" value="1"/>
</dbReference>
<feature type="region of interest" description="Disordered" evidence="7">
    <location>
        <begin position="140"/>
        <end position="159"/>
    </location>
</feature>
<keyword evidence="9" id="KW-1185">Reference proteome</keyword>
<evidence type="ECO:0000256" key="7">
    <source>
        <dbReference type="SAM" id="MobiDB-lite"/>
    </source>
</evidence>
<dbReference type="Pfam" id="PF04000">
    <property type="entry name" value="Sas10_Utp3"/>
    <property type="match status" value="1"/>
</dbReference>
<dbReference type="EMBL" id="JADGJW010001651">
    <property type="protein sequence ID" value="KAJ3201919.1"/>
    <property type="molecule type" value="Genomic_DNA"/>
</dbReference>
<organism evidence="8 9">
    <name type="scientific">Clydaea vesicula</name>
    <dbReference type="NCBI Taxonomy" id="447962"/>
    <lineage>
        <taxon>Eukaryota</taxon>
        <taxon>Fungi</taxon>
        <taxon>Fungi incertae sedis</taxon>
        <taxon>Chytridiomycota</taxon>
        <taxon>Chytridiomycota incertae sedis</taxon>
        <taxon>Chytridiomycetes</taxon>
        <taxon>Lobulomycetales</taxon>
        <taxon>Lobulomycetaceae</taxon>
        <taxon>Clydaea</taxon>
    </lineage>
</organism>
<reference evidence="8" key="1">
    <citation type="submission" date="2020-05" db="EMBL/GenBank/DDBJ databases">
        <title>Phylogenomic resolution of chytrid fungi.</title>
        <authorList>
            <person name="Stajich J.E."/>
            <person name="Amses K."/>
            <person name="Simmons R."/>
            <person name="Seto K."/>
            <person name="Myers J."/>
            <person name="Bonds A."/>
            <person name="Quandt C.A."/>
            <person name="Barry K."/>
            <person name="Liu P."/>
            <person name="Grigoriev I."/>
            <person name="Longcore J.E."/>
            <person name="James T.Y."/>
        </authorList>
    </citation>
    <scope>NUCLEOTIDE SEQUENCE</scope>
    <source>
        <strain evidence="8">JEL0476</strain>
    </source>
</reference>
<sequence length="159" mass="18580">MDLNSIETPLFEVEKLIEEVIKIPYENRSESDKLTLIKLNVMLSFTINSLFFGYLKTQGANPSKHAVKSELNRIREKFQKISKISEIMAKRPKNRINEGVVERILEHELNSNVEVKDNIKLKKKRKAEELEKDVVEELENDEDSRLAQIKKSTERKGKR</sequence>
<dbReference type="InterPro" id="IPR011082">
    <property type="entry name" value="Exosome-assoc_fac/DNA_repair"/>
</dbReference>
<keyword evidence="3 6" id="KW-0698">rRNA processing</keyword>
<evidence type="ECO:0000256" key="2">
    <source>
        <dbReference type="ARBA" id="ARBA00009154"/>
    </source>
</evidence>
<proteinExistence type="inferred from homology"/>
<comment type="subcellular location">
    <subcellularLocation>
        <location evidence="1 6">Nucleus</location>
    </subcellularLocation>
</comment>
<protein>
    <recommendedName>
        <fullName evidence="6">Exosome complex protein</fullName>
    </recommendedName>
</protein>
<evidence type="ECO:0000256" key="3">
    <source>
        <dbReference type="ARBA" id="ARBA00022552"/>
    </source>
</evidence>
<accession>A0AAD5XRS6</accession>
<keyword evidence="8" id="KW-0238">DNA-binding</keyword>
<dbReference type="PANTHER" id="PTHR15341:SF3">
    <property type="entry name" value="NUCLEAR NUCLEIC ACID-BINDING PROTEIN C1D"/>
    <property type="match status" value="1"/>
</dbReference>
<dbReference type="InterPro" id="IPR007146">
    <property type="entry name" value="Sas10/Utp3/C1D"/>
</dbReference>
<keyword evidence="4 6" id="KW-0694">RNA-binding</keyword>
<evidence type="ECO:0000256" key="4">
    <source>
        <dbReference type="ARBA" id="ARBA00022884"/>
    </source>
</evidence>
<dbReference type="AlphaFoldDB" id="A0AAD5XRS6"/>
<dbReference type="GO" id="GO:0003677">
    <property type="term" value="F:DNA binding"/>
    <property type="evidence" value="ECO:0007669"/>
    <property type="project" value="UniProtKB-KW"/>
</dbReference>
<evidence type="ECO:0000313" key="9">
    <source>
        <dbReference type="Proteomes" id="UP001211065"/>
    </source>
</evidence>
<evidence type="ECO:0000313" key="8">
    <source>
        <dbReference type="EMBL" id="KAJ3201919.1"/>
    </source>
</evidence>
<dbReference type="GO" id="GO:0003723">
    <property type="term" value="F:RNA binding"/>
    <property type="evidence" value="ECO:0007669"/>
    <property type="project" value="UniProtKB-UniRule"/>
</dbReference>
<evidence type="ECO:0000256" key="1">
    <source>
        <dbReference type="ARBA" id="ARBA00004123"/>
    </source>
</evidence>
<comment type="function">
    <text evidence="6">Required for exosome-dependent processing of pre-rRNA and small nucleolar RNA (snRNA) precursors. Involved in processing of 35S pre-rRNA at the A0, A1 and A2 sites.</text>
</comment>
<gene>
    <name evidence="8" type="primary">C1D</name>
    <name evidence="8" type="ORF">HK099_002061</name>
</gene>
<dbReference type="Proteomes" id="UP001211065">
    <property type="component" value="Unassembled WGS sequence"/>
</dbReference>
<name>A0AAD5XRS6_9FUNG</name>
<comment type="similarity">
    <text evidence="2 6">Belongs to the C1D family.</text>
</comment>
<dbReference type="GO" id="GO:0000178">
    <property type="term" value="C:exosome (RNase complex)"/>
    <property type="evidence" value="ECO:0007669"/>
    <property type="project" value="TreeGrafter"/>
</dbReference>
<dbReference type="GO" id="GO:0010468">
    <property type="term" value="P:regulation of gene expression"/>
    <property type="evidence" value="ECO:0007669"/>
    <property type="project" value="TreeGrafter"/>
</dbReference>